<feature type="transmembrane region" description="Helical" evidence="1">
    <location>
        <begin position="21"/>
        <end position="41"/>
    </location>
</feature>
<keyword evidence="1" id="KW-0472">Membrane</keyword>
<name>A0A7W7W6N4_9ACTN</name>
<keyword evidence="1" id="KW-0812">Transmembrane</keyword>
<feature type="transmembrane region" description="Helical" evidence="1">
    <location>
        <begin position="123"/>
        <end position="152"/>
    </location>
</feature>
<reference evidence="2 3" key="1">
    <citation type="submission" date="2020-08" db="EMBL/GenBank/DDBJ databases">
        <title>Sequencing the genomes of 1000 actinobacteria strains.</title>
        <authorList>
            <person name="Klenk H.-P."/>
        </authorList>
    </citation>
    <scope>NUCLEOTIDE SEQUENCE [LARGE SCALE GENOMIC DNA]</scope>
    <source>
        <strain evidence="2 3">DSM 43023</strain>
    </source>
</reference>
<dbReference type="Proteomes" id="UP000534286">
    <property type="component" value="Unassembled WGS sequence"/>
</dbReference>
<proteinExistence type="predicted"/>
<dbReference type="EMBL" id="JACHJU010000001">
    <property type="protein sequence ID" value="MBB4935998.1"/>
    <property type="molecule type" value="Genomic_DNA"/>
</dbReference>
<protein>
    <submittedName>
        <fullName evidence="2">Uncharacterized protein</fullName>
    </submittedName>
</protein>
<evidence type="ECO:0000313" key="2">
    <source>
        <dbReference type="EMBL" id="MBB4935998.1"/>
    </source>
</evidence>
<sequence length="178" mass="18710">MAKGVLQHLWQALDFKLSEVLQLDFALGVLAGGAAVSMALVEPEALLRTVPVAAGLVGVILGAVLAGVAVQAAFMDQPFLRKLRAINRDPVHYLAPFLFTGVIGVFGMLGLVVLSAMSKDTNVAVLAVTGTVSGLFTVWSMASILHCLAMLVQFVGLKMDAIDLPDDVEVPRRNSAIG</sequence>
<accession>A0A7W7W6N4</accession>
<dbReference type="RefSeq" id="WP_184752289.1">
    <property type="nucleotide sequence ID" value="NZ_BAABEK010000137.1"/>
</dbReference>
<keyword evidence="1" id="KW-1133">Transmembrane helix</keyword>
<organism evidence="2 3">
    <name type="scientific">Streptosporangium album</name>
    <dbReference type="NCBI Taxonomy" id="47479"/>
    <lineage>
        <taxon>Bacteria</taxon>
        <taxon>Bacillati</taxon>
        <taxon>Actinomycetota</taxon>
        <taxon>Actinomycetes</taxon>
        <taxon>Streptosporangiales</taxon>
        <taxon>Streptosporangiaceae</taxon>
        <taxon>Streptosporangium</taxon>
    </lineage>
</organism>
<keyword evidence="3" id="KW-1185">Reference proteome</keyword>
<feature type="transmembrane region" description="Helical" evidence="1">
    <location>
        <begin position="53"/>
        <end position="74"/>
    </location>
</feature>
<dbReference type="AlphaFoldDB" id="A0A7W7W6N4"/>
<evidence type="ECO:0000256" key="1">
    <source>
        <dbReference type="SAM" id="Phobius"/>
    </source>
</evidence>
<feature type="transmembrane region" description="Helical" evidence="1">
    <location>
        <begin position="94"/>
        <end position="117"/>
    </location>
</feature>
<comment type="caution">
    <text evidence="2">The sequence shown here is derived from an EMBL/GenBank/DDBJ whole genome shotgun (WGS) entry which is preliminary data.</text>
</comment>
<evidence type="ECO:0000313" key="3">
    <source>
        <dbReference type="Proteomes" id="UP000534286"/>
    </source>
</evidence>
<gene>
    <name evidence="2" type="ORF">FHR32_000303</name>
</gene>